<dbReference type="Proteomes" id="UP000467249">
    <property type="component" value="Chromosome"/>
</dbReference>
<keyword evidence="1" id="KW-0812">Transmembrane</keyword>
<proteinExistence type="predicted"/>
<keyword evidence="3" id="KW-1185">Reference proteome</keyword>
<gene>
    <name evidence="2" type="ORF">MANY_25610</name>
</gene>
<feature type="transmembrane region" description="Helical" evidence="1">
    <location>
        <begin position="182"/>
        <end position="202"/>
    </location>
</feature>
<reference evidence="2 3" key="1">
    <citation type="journal article" date="2019" name="Emerg. Microbes Infect.">
        <title>Comprehensive subspecies identification of 175 nontuberculous mycobacteria species based on 7547 genomic profiles.</title>
        <authorList>
            <person name="Matsumoto Y."/>
            <person name="Kinjo T."/>
            <person name="Motooka D."/>
            <person name="Nabeya D."/>
            <person name="Jung N."/>
            <person name="Uechi K."/>
            <person name="Horii T."/>
            <person name="Iida T."/>
            <person name="Fujita J."/>
            <person name="Nakamura S."/>
        </authorList>
    </citation>
    <scope>NUCLEOTIDE SEQUENCE [LARGE SCALE GENOMIC DNA]</scope>
    <source>
        <strain evidence="2 3">JCM 30275</strain>
    </source>
</reference>
<evidence type="ECO:0008006" key="4">
    <source>
        <dbReference type="Google" id="ProtNLM"/>
    </source>
</evidence>
<sequence>MLPEGTNRPPLMAGIAFAVLSIAALLMAPPGGAVDQLGSHASAIRFQALLTALSLLAVVVVFGFARQRLDGPAAHIFTVGAAALVTQVSIRLWFTAGLTLHGGGLEPPTARALMDVVAMSGPLLTVADLMLAGPIVWAARQGRFPQWLAVIAAVFAVEHLVELVTVIGPVGSFIAPGGPMNVFLGGALLVVFVVALGAAMALPVPTAPPPPRSPA</sequence>
<name>A0A6N4WAZ4_9MYCO</name>
<dbReference type="AlphaFoldDB" id="A0A6N4WAZ4"/>
<organism evidence="2 3">
    <name type="scientific">Mycolicibacterium anyangense</name>
    <dbReference type="NCBI Taxonomy" id="1431246"/>
    <lineage>
        <taxon>Bacteria</taxon>
        <taxon>Bacillati</taxon>
        <taxon>Actinomycetota</taxon>
        <taxon>Actinomycetes</taxon>
        <taxon>Mycobacteriales</taxon>
        <taxon>Mycobacteriaceae</taxon>
        <taxon>Mycolicibacterium</taxon>
    </lineage>
</organism>
<accession>A0A6N4WAZ4</accession>
<evidence type="ECO:0000256" key="1">
    <source>
        <dbReference type="SAM" id="Phobius"/>
    </source>
</evidence>
<keyword evidence="1" id="KW-0472">Membrane</keyword>
<protein>
    <recommendedName>
        <fullName evidence="4">DUF4386 domain-containing protein</fullName>
    </recommendedName>
</protein>
<feature type="transmembrane region" description="Helical" evidence="1">
    <location>
        <begin position="147"/>
        <end position="170"/>
    </location>
</feature>
<evidence type="ECO:0000313" key="2">
    <source>
        <dbReference type="EMBL" id="BBZ77224.1"/>
    </source>
</evidence>
<keyword evidence="1" id="KW-1133">Transmembrane helix</keyword>
<dbReference type="EMBL" id="AP022620">
    <property type="protein sequence ID" value="BBZ77224.1"/>
    <property type="molecule type" value="Genomic_DNA"/>
</dbReference>
<feature type="transmembrane region" description="Helical" evidence="1">
    <location>
        <begin position="76"/>
        <end position="96"/>
    </location>
</feature>
<evidence type="ECO:0000313" key="3">
    <source>
        <dbReference type="Proteomes" id="UP000467249"/>
    </source>
</evidence>
<feature type="transmembrane region" description="Helical" evidence="1">
    <location>
        <begin position="116"/>
        <end position="138"/>
    </location>
</feature>
<feature type="transmembrane region" description="Helical" evidence="1">
    <location>
        <begin position="43"/>
        <end position="64"/>
    </location>
</feature>
<dbReference type="KEGG" id="many:MANY_25610"/>